<reference evidence="1 2" key="1">
    <citation type="submission" date="2016-05" db="EMBL/GenBank/DDBJ databases">
        <title>A degradative enzymes factory behind the ericoid mycorrhizal symbiosis.</title>
        <authorList>
            <consortium name="DOE Joint Genome Institute"/>
            <person name="Martino E."/>
            <person name="Morin E."/>
            <person name="Grelet G."/>
            <person name="Kuo A."/>
            <person name="Kohler A."/>
            <person name="Daghino S."/>
            <person name="Barry K."/>
            <person name="Choi C."/>
            <person name="Cichocki N."/>
            <person name="Clum A."/>
            <person name="Copeland A."/>
            <person name="Hainaut M."/>
            <person name="Haridas S."/>
            <person name="Labutti K."/>
            <person name="Lindquist E."/>
            <person name="Lipzen A."/>
            <person name="Khouja H.-R."/>
            <person name="Murat C."/>
            <person name="Ohm R."/>
            <person name="Olson A."/>
            <person name="Spatafora J."/>
            <person name="Veneault-Fourrey C."/>
            <person name="Henrissat B."/>
            <person name="Grigoriev I."/>
            <person name="Martin F."/>
            <person name="Perotto S."/>
        </authorList>
    </citation>
    <scope>NUCLEOTIDE SEQUENCE [LARGE SCALE GENOMIC DNA]</scope>
    <source>
        <strain evidence="1 2">UAMH 7357</strain>
    </source>
</reference>
<organism evidence="1 2">
    <name type="scientific">Hyaloscypha hepaticicola</name>
    <dbReference type="NCBI Taxonomy" id="2082293"/>
    <lineage>
        <taxon>Eukaryota</taxon>
        <taxon>Fungi</taxon>
        <taxon>Dikarya</taxon>
        <taxon>Ascomycota</taxon>
        <taxon>Pezizomycotina</taxon>
        <taxon>Leotiomycetes</taxon>
        <taxon>Helotiales</taxon>
        <taxon>Hyaloscyphaceae</taxon>
        <taxon>Hyaloscypha</taxon>
    </lineage>
</organism>
<dbReference type="AlphaFoldDB" id="A0A2J6PYN1"/>
<gene>
    <name evidence="1" type="ORF">NA56DRAFT_706192</name>
</gene>
<evidence type="ECO:0000313" key="2">
    <source>
        <dbReference type="Proteomes" id="UP000235672"/>
    </source>
</evidence>
<protein>
    <submittedName>
        <fullName evidence="1">Uncharacterized protein</fullName>
    </submittedName>
</protein>
<evidence type="ECO:0000313" key="1">
    <source>
        <dbReference type="EMBL" id="PMD19139.1"/>
    </source>
</evidence>
<sequence>MSSSGHLKTKKHLMEAPEVCSIMDAVLKVGADTGELRARLVGAPSVTELIAAGEDIISVGWLDELPLDEFVPVWLGEAVVAIFEKLDSRDMSSETGVEEVVSDEIVVAAANMPDSSGNRVVVVRMVTELSGELISLEIVDIVAICWLVFEGPSFKAVGEVVAWLEYRVALYCSPPRVLLCMAYVDETELKISEQDARDPGPTDDNEMKFGAEVSLIREAESVAVAGVSEPWFEAVLKALVEESEDCCDSETPVG</sequence>
<dbReference type="EMBL" id="KZ613491">
    <property type="protein sequence ID" value="PMD19139.1"/>
    <property type="molecule type" value="Genomic_DNA"/>
</dbReference>
<keyword evidence="2" id="KW-1185">Reference proteome</keyword>
<dbReference type="Proteomes" id="UP000235672">
    <property type="component" value="Unassembled WGS sequence"/>
</dbReference>
<accession>A0A2J6PYN1</accession>
<name>A0A2J6PYN1_9HELO</name>
<proteinExistence type="predicted"/>